<comment type="caution">
    <text evidence="1">The sequence shown here is derived from an EMBL/GenBank/DDBJ whole genome shotgun (WGS) entry which is preliminary data.</text>
</comment>
<evidence type="ECO:0000313" key="1">
    <source>
        <dbReference type="EMBL" id="KAF7338749.1"/>
    </source>
</evidence>
<organism evidence="1 2">
    <name type="scientific">Mycena sanguinolenta</name>
    <dbReference type="NCBI Taxonomy" id="230812"/>
    <lineage>
        <taxon>Eukaryota</taxon>
        <taxon>Fungi</taxon>
        <taxon>Dikarya</taxon>
        <taxon>Basidiomycota</taxon>
        <taxon>Agaricomycotina</taxon>
        <taxon>Agaricomycetes</taxon>
        <taxon>Agaricomycetidae</taxon>
        <taxon>Agaricales</taxon>
        <taxon>Marasmiineae</taxon>
        <taxon>Mycenaceae</taxon>
        <taxon>Mycena</taxon>
    </lineage>
</organism>
<sequence>MEECSETTLRAIESVQGNYYQLFKYCTFLNARRKMIHHLLHRNRAEEAIPFAKAMGDEEFLRGDESIPFFHYGEVLVLTRSNDDEAVTMLRLALIGLESGNQTGYSSSMLIKTRTWLARALRNVGLDDEAEILEKWLINWFRKKPCSHARRRVKMPSTPFWSDP</sequence>
<protein>
    <submittedName>
        <fullName evidence="1">Uncharacterized protein</fullName>
    </submittedName>
</protein>
<proteinExistence type="predicted"/>
<accession>A0A8H6XE09</accession>
<reference evidence="1" key="1">
    <citation type="submission" date="2020-05" db="EMBL/GenBank/DDBJ databases">
        <title>Mycena genomes resolve the evolution of fungal bioluminescence.</title>
        <authorList>
            <person name="Tsai I.J."/>
        </authorList>
    </citation>
    <scope>NUCLEOTIDE SEQUENCE</scope>
    <source>
        <strain evidence="1">160909Yilan</strain>
    </source>
</reference>
<dbReference type="EMBL" id="JACAZH010000032">
    <property type="protein sequence ID" value="KAF7338749.1"/>
    <property type="molecule type" value="Genomic_DNA"/>
</dbReference>
<gene>
    <name evidence="1" type="ORF">MSAN_02197300</name>
</gene>
<dbReference type="AlphaFoldDB" id="A0A8H6XE09"/>
<name>A0A8H6XE09_9AGAR</name>
<evidence type="ECO:0000313" key="2">
    <source>
        <dbReference type="Proteomes" id="UP000623467"/>
    </source>
</evidence>
<keyword evidence="2" id="KW-1185">Reference proteome</keyword>
<dbReference type="Proteomes" id="UP000623467">
    <property type="component" value="Unassembled WGS sequence"/>
</dbReference>
<dbReference type="OrthoDB" id="2931494at2759"/>